<protein>
    <submittedName>
        <fullName evidence="2">Uncharacterized protein</fullName>
    </submittedName>
</protein>
<comment type="caution">
    <text evidence="2">The sequence shown here is derived from an EMBL/GenBank/DDBJ whole genome shotgun (WGS) entry which is preliminary data.</text>
</comment>
<proteinExistence type="predicted"/>
<dbReference type="EMBL" id="JAADJZ010000009">
    <property type="protein sequence ID" value="KAF2872311.1"/>
    <property type="molecule type" value="Genomic_DNA"/>
</dbReference>
<gene>
    <name evidence="2" type="ORF">BDV95DRAFT_380394</name>
</gene>
<dbReference type="AlphaFoldDB" id="A0A7C8IAL7"/>
<evidence type="ECO:0000313" key="2">
    <source>
        <dbReference type="EMBL" id="KAF2872311.1"/>
    </source>
</evidence>
<evidence type="ECO:0000313" key="3">
    <source>
        <dbReference type="Proteomes" id="UP000481861"/>
    </source>
</evidence>
<feature type="non-terminal residue" evidence="2">
    <location>
        <position position="1"/>
    </location>
</feature>
<dbReference type="Proteomes" id="UP000481861">
    <property type="component" value="Unassembled WGS sequence"/>
</dbReference>
<feature type="region of interest" description="Disordered" evidence="1">
    <location>
        <begin position="191"/>
        <end position="217"/>
    </location>
</feature>
<feature type="compositionally biased region" description="Polar residues" evidence="1">
    <location>
        <begin position="200"/>
        <end position="217"/>
    </location>
</feature>
<keyword evidence="3" id="KW-1185">Reference proteome</keyword>
<sequence length="217" mass="23656">KVGRKATSLEPPTALPFAALLPLQSPNNNNNNNNNNNSMEAIWTEFAAPSEYRPSPRDAVNCDSALIADTILFNDPTMFTAASDFFGGNASTFTNPTNEDYFFQPINYNKPYNPFADDLTAWQQSIGSYDTAHIAPQAQNPSDMSNTNNTGTSCITDEDRIREIHNLGNDPESWLGHLDLAFLQWKPDSGDTGSVGDVENMSNTGQTSHDAVGRGTT</sequence>
<reference evidence="2 3" key="1">
    <citation type="submission" date="2020-01" db="EMBL/GenBank/DDBJ databases">
        <authorList>
            <consortium name="DOE Joint Genome Institute"/>
            <person name="Haridas S."/>
            <person name="Albert R."/>
            <person name="Binder M."/>
            <person name="Bloem J."/>
            <person name="Labutti K."/>
            <person name="Salamov A."/>
            <person name="Andreopoulos B."/>
            <person name="Baker S.E."/>
            <person name="Barry K."/>
            <person name="Bills G."/>
            <person name="Bluhm B.H."/>
            <person name="Cannon C."/>
            <person name="Castanera R."/>
            <person name="Culley D.E."/>
            <person name="Daum C."/>
            <person name="Ezra D."/>
            <person name="Gonzalez J.B."/>
            <person name="Henrissat B."/>
            <person name="Kuo A."/>
            <person name="Liang C."/>
            <person name="Lipzen A."/>
            <person name="Lutzoni F."/>
            <person name="Magnuson J."/>
            <person name="Mondo S."/>
            <person name="Nolan M."/>
            <person name="Ohm R."/>
            <person name="Pangilinan J."/>
            <person name="Park H.-J.H."/>
            <person name="Ramirez L."/>
            <person name="Alfaro M."/>
            <person name="Sun H."/>
            <person name="Tritt A."/>
            <person name="Yoshinaga Y."/>
            <person name="Zwiers L.-H.L."/>
            <person name="Turgeon B.G."/>
            <person name="Goodwin S.B."/>
            <person name="Spatafora J.W."/>
            <person name="Crous P.W."/>
            <person name="Grigoriev I.V."/>
        </authorList>
    </citation>
    <scope>NUCLEOTIDE SEQUENCE [LARGE SCALE GENOMIC DNA]</scope>
    <source>
        <strain evidence="2 3">CBS 611.86</strain>
    </source>
</reference>
<name>A0A7C8IAL7_9PLEO</name>
<organism evidence="2 3">
    <name type="scientific">Massariosphaeria phaeospora</name>
    <dbReference type="NCBI Taxonomy" id="100035"/>
    <lineage>
        <taxon>Eukaryota</taxon>
        <taxon>Fungi</taxon>
        <taxon>Dikarya</taxon>
        <taxon>Ascomycota</taxon>
        <taxon>Pezizomycotina</taxon>
        <taxon>Dothideomycetes</taxon>
        <taxon>Pleosporomycetidae</taxon>
        <taxon>Pleosporales</taxon>
        <taxon>Pleosporales incertae sedis</taxon>
        <taxon>Massariosphaeria</taxon>
    </lineage>
</organism>
<evidence type="ECO:0000256" key="1">
    <source>
        <dbReference type="SAM" id="MobiDB-lite"/>
    </source>
</evidence>
<accession>A0A7C8IAL7</accession>